<evidence type="ECO:0000259" key="1">
    <source>
        <dbReference type="PROSITE" id="PS50994"/>
    </source>
</evidence>
<dbReference type="EMBL" id="SSTD01002800">
    <property type="protein sequence ID" value="TYK27411.1"/>
    <property type="molecule type" value="Genomic_DNA"/>
</dbReference>
<evidence type="ECO:0000313" key="2">
    <source>
        <dbReference type="EMBL" id="KAA0062471.1"/>
    </source>
</evidence>
<dbReference type="GO" id="GO:0003676">
    <property type="term" value="F:nucleic acid binding"/>
    <property type="evidence" value="ECO:0007669"/>
    <property type="project" value="InterPro"/>
</dbReference>
<proteinExistence type="predicted"/>
<comment type="caution">
    <text evidence="2">The sequence shown here is derived from an EMBL/GenBank/DDBJ whole genome shotgun (WGS) entry which is preliminary data.</text>
</comment>
<dbReference type="PANTHER" id="PTHR37984:SF5">
    <property type="entry name" value="PROTEIN NYNRIN-LIKE"/>
    <property type="match status" value="1"/>
</dbReference>
<sequence>MDTVLKRSTAFHPQTDGQTERVNQCLETYLRCFCNEQPSKWNQFIPWAELWYNTIFHASTRTTPFQVVYGRPPPPLISYREKKTPNNEVEVLLKERDLAISALKENLTIAQNRMKKLADTKRRELKFKVGDEVYLKLRPYRQRSLAKKRAEKLAPRYYGPYRITETIGEVTYRLDLPPRSINSQCFPYLTAKT</sequence>
<dbReference type="Proteomes" id="UP000321393">
    <property type="component" value="Unassembled WGS sequence"/>
</dbReference>
<feature type="domain" description="Integrase catalytic" evidence="1">
    <location>
        <begin position="1"/>
        <end position="72"/>
    </location>
</feature>
<protein>
    <submittedName>
        <fullName evidence="2">Transposon Ty3-G Gag-Pol polyprotein</fullName>
    </submittedName>
</protein>
<dbReference type="InterPro" id="IPR036397">
    <property type="entry name" value="RNaseH_sf"/>
</dbReference>
<accession>A0A5A7V9X8</accession>
<dbReference type="Pfam" id="PF24626">
    <property type="entry name" value="SH3_Tf2-1"/>
    <property type="match status" value="1"/>
</dbReference>
<dbReference type="GO" id="GO:0015074">
    <property type="term" value="P:DNA integration"/>
    <property type="evidence" value="ECO:0007669"/>
    <property type="project" value="InterPro"/>
</dbReference>
<evidence type="ECO:0000313" key="4">
    <source>
        <dbReference type="Proteomes" id="UP000321393"/>
    </source>
</evidence>
<dbReference type="Gene3D" id="3.30.420.10">
    <property type="entry name" value="Ribonuclease H-like superfamily/Ribonuclease H"/>
    <property type="match status" value="1"/>
</dbReference>
<dbReference type="OrthoDB" id="913535at2759"/>
<evidence type="ECO:0000313" key="3">
    <source>
        <dbReference type="EMBL" id="TYK27411.1"/>
    </source>
</evidence>
<dbReference type="AlphaFoldDB" id="A0A5A7V9X8"/>
<dbReference type="InterPro" id="IPR001584">
    <property type="entry name" value="Integrase_cat-core"/>
</dbReference>
<organism evidence="2 4">
    <name type="scientific">Cucumis melo var. makuwa</name>
    <name type="common">Oriental melon</name>
    <dbReference type="NCBI Taxonomy" id="1194695"/>
    <lineage>
        <taxon>Eukaryota</taxon>
        <taxon>Viridiplantae</taxon>
        <taxon>Streptophyta</taxon>
        <taxon>Embryophyta</taxon>
        <taxon>Tracheophyta</taxon>
        <taxon>Spermatophyta</taxon>
        <taxon>Magnoliopsida</taxon>
        <taxon>eudicotyledons</taxon>
        <taxon>Gunneridae</taxon>
        <taxon>Pentapetalae</taxon>
        <taxon>rosids</taxon>
        <taxon>fabids</taxon>
        <taxon>Cucurbitales</taxon>
        <taxon>Cucurbitaceae</taxon>
        <taxon>Benincaseae</taxon>
        <taxon>Cucumis</taxon>
    </lineage>
</organism>
<dbReference type="InterPro" id="IPR056924">
    <property type="entry name" value="SH3_Tf2-1"/>
</dbReference>
<dbReference type="InterPro" id="IPR050951">
    <property type="entry name" value="Retrovirus_Pol_polyprotein"/>
</dbReference>
<evidence type="ECO:0000313" key="5">
    <source>
        <dbReference type="Proteomes" id="UP000321947"/>
    </source>
</evidence>
<dbReference type="PROSITE" id="PS50994">
    <property type="entry name" value="INTEGRASE"/>
    <property type="match status" value="1"/>
</dbReference>
<gene>
    <name evidence="3" type="ORF">E5676_scaffold325G001000</name>
    <name evidence="2" type="ORF">E6C27_scaffold130G00600</name>
</gene>
<dbReference type="EMBL" id="SSTE01004567">
    <property type="protein sequence ID" value="KAA0062471.1"/>
    <property type="molecule type" value="Genomic_DNA"/>
</dbReference>
<dbReference type="InterPro" id="IPR012337">
    <property type="entry name" value="RNaseH-like_sf"/>
</dbReference>
<dbReference type="Proteomes" id="UP000321947">
    <property type="component" value="Unassembled WGS sequence"/>
</dbReference>
<dbReference type="SUPFAM" id="SSF53098">
    <property type="entry name" value="Ribonuclease H-like"/>
    <property type="match status" value="1"/>
</dbReference>
<reference evidence="4 5" key="1">
    <citation type="submission" date="2019-08" db="EMBL/GenBank/DDBJ databases">
        <title>Draft genome sequences of two oriental melons (Cucumis melo L. var makuwa).</title>
        <authorList>
            <person name="Kwon S.-Y."/>
        </authorList>
    </citation>
    <scope>NUCLEOTIDE SEQUENCE [LARGE SCALE GENOMIC DNA]</scope>
    <source>
        <strain evidence="5">cv. Chang Bougi</strain>
        <strain evidence="4">cv. SW 3</strain>
        <tissue evidence="2">Leaf</tissue>
    </source>
</reference>
<name>A0A5A7V9X8_CUCMM</name>
<dbReference type="PANTHER" id="PTHR37984">
    <property type="entry name" value="PROTEIN CBG26694"/>
    <property type="match status" value="1"/>
</dbReference>